<dbReference type="NCBIfam" id="TIGR03696">
    <property type="entry name" value="Rhs_assc_core"/>
    <property type="match status" value="1"/>
</dbReference>
<organism evidence="5 6">
    <name type="scientific">Actinoplanes italicus</name>
    <dbReference type="NCBI Taxonomy" id="113567"/>
    <lineage>
        <taxon>Bacteria</taxon>
        <taxon>Bacillati</taxon>
        <taxon>Actinomycetota</taxon>
        <taxon>Actinomycetes</taxon>
        <taxon>Micromonosporales</taxon>
        <taxon>Micromonosporaceae</taxon>
        <taxon>Actinoplanes</taxon>
    </lineage>
</organism>
<dbReference type="InterPro" id="IPR031325">
    <property type="entry name" value="RHS_repeat"/>
</dbReference>
<feature type="compositionally biased region" description="Basic and acidic residues" evidence="2">
    <location>
        <begin position="1888"/>
        <end position="1901"/>
    </location>
</feature>
<proteinExistence type="predicted"/>
<feature type="region of interest" description="Disordered" evidence="2">
    <location>
        <begin position="1855"/>
        <end position="1901"/>
    </location>
</feature>
<feature type="region of interest" description="Disordered" evidence="2">
    <location>
        <begin position="46"/>
        <end position="66"/>
    </location>
</feature>
<keyword evidence="3" id="KW-0732">Signal</keyword>
<dbReference type="Pfam" id="PF25023">
    <property type="entry name" value="TEN_YD-shell"/>
    <property type="match status" value="1"/>
</dbReference>
<dbReference type="Pfam" id="PF05593">
    <property type="entry name" value="RHS_repeat"/>
    <property type="match status" value="1"/>
</dbReference>
<evidence type="ECO:0000313" key="5">
    <source>
        <dbReference type="EMBL" id="PRX12172.1"/>
    </source>
</evidence>
<dbReference type="InterPro" id="IPR050708">
    <property type="entry name" value="T6SS_VgrG/RHS"/>
</dbReference>
<feature type="chain" id="PRO_5015525807" evidence="3">
    <location>
        <begin position="30"/>
        <end position="2123"/>
    </location>
</feature>
<dbReference type="InterPro" id="IPR056823">
    <property type="entry name" value="TEN-like_YD-shell"/>
</dbReference>
<evidence type="ECO:0000256" key="3">
    <source>
        <dbReference type="SAM" id="SignalP"/>
    </source>
</evidence>
<dbReference type="Proteomes" id="UP000239415">
    <property type="component" value="Unassembled WGS sequence"/>
</dbReference>
<dbReference type="PANTHER" id="PTHR32305">
    <property type="match status" value="1"/>
</dbReference>
<dbReference type="EMBL" id="PVMZ01000029">
    <property type="protein sequence ID" value="PRX12172.1"/>
    <property type="molecule type" value="Genomic_DNA"/>
</dbReference>
<dbReference type="Gene3D" id="2.180.10.10">
    <property type="entry name" value="RHS repeat-associated core"/>
    <property type="match status" value="2"/>
</dbReference>
<name>A0A2T0JXA0_9ACTN</name>
<keyword evidence="1" id="KW-0677">Repeat</keyword>
<feature type="domain" description="Teneurin-like YD-shell" evidence="4">
    <location>
        <begin position="1644"/>
        <end position="1845"/>
    </location>
</feature>
<evidence type="ECO:0000256" key="2">
    <source>
        <dbReference type="SAM" id="MobiDB-lite"/>
    </source>
</evidence>
<dbReference type="PROSITE" id="PS51257">
    <property type="entry name" value="PROKAR_LIPOPROTEIN"/>
    <property type="match status" value="1"/>
</dbReference>
<dbReference type="InterPro" id="IPR022385">
    <property type="entry name" value="Rhs_assc_core"/>
</dbReference>
<dbReference type="InterPro" id="IPR006530">
    <property type="entry name" value="YD"/>
</dbReference>
<accession>A0A2T0JXA0</accession>
<reference evidence="5 6" key="1">
    <citation type="submission" date="2018-03" db="EMBL/GenBank/DDBJ databases">
        <title>Genomic Encyclopedia of Archaeal and Bacterial Type Strains, Phase II (KMG-II): from individual species to whole genera.</title>
        <authorList>
            <person name="Goeker M."/>
        </authorList>
    </citation>
    <scope>NUCLEOTIDE SEQUENCE [LARGE SCALE GENOMIC DNA]</scope>
    <source>
        <strain evidence="5 6">DSM 43146</strain>
    </source>
</reference>
<feature type="signal peptide" evidence="3">
    <location>
        <begin position="1"/>
        <end position="29"/>
    </location>
</feature>
<gene>
    <name evidence="5" type="ORF">CLV67_12929</name>
</gene>
<comment type="caution">
    <text evidence="5">The sequence shown here is derived from an EMBL/GenBank/DDBJ whole genome shotgun (WGS) entry which is preliminary data.</text>
</comment>
<evidence type="ECO:0000256" key="1">
    <source>
        <dbReference type="ARBA" id="ARBA00022737"/>
    </source>
</evidence>
<keyword evidence="6" id="KW-1185">Reference proteome</keyword>
<evidence type="ECO:0000259" key="4">
    <source>
        <dbReference type="Pfam" id="PF25023"/>
    </source>
</evidence>
<sequence>MKMILVRRVAAGLAVLMACTFTPEIPAWAAEPDRPEQHVQDVFSVPGSPAEPRTTRPAPVKQFTPPKPVWPAAASAVVDLGGSATARATAAGRMAKAGSLPVSVAAAPGAASTSRAVAAPPGKVRVEMLDRARAQSSGAALAVRLSAADGAPAAGSVRVRIDHTAVASAYGAGWADRARLVRLDCDPAGDCRAEPLPTAKDASGVSAEVRLAAAGTVVAMAAGATGNSGDFAATSLSPSSTWSHGGSSGGFAWSYDVRTPPSLGGPQPKVGLSYSSQSTDGRTVSTNNQSSWFGEGFDWAPGYIERRYASCSEDMSGENNNTTKVWDQCWKTDNATMLLNGRSAELIYNSTDKRWHSRSEDGAYIERKIGAVNGDDGEAGADGDKGEHWIVTTSDGTKYHFGLNRLQGWTTDKAETNSVLTAPVYGNHPNEPCRKTAFADSSCMQAYRWSLDYVVDPHGNTMSYWYGKDESKYGRNKSETDLATYDRDGYLKRIEYGTHQRDKVAGVATDTVFTATKAPMQVVFTPADRCVTNCTDKANWQDTPADLECTTGKKCLNWSPTFWSNRRLQSITTKVWNAAAGDYRDVERWTLTHSFPDNGDGTPGSLWLSEIAHEGLLGTRTTVPNIVFTPVAMDNRVDTALQNGLRPMRRPRIDTIVTETGGKIDVNYKPAECVAGSLPTPETNTKRCYPVRWAPEDLGQEAGKEITDWFHKYVVDNVIENDATSRPTGSPLATTTTYAYLEGAAWRYSELDAFTKANRRTWNQFRGYGVVRTTIGEAGEQSVSETRYFRGMHGDRLNSDGGAKVVRITDSKNQAELDDLDEFAGMRREEITYNGLGTPISGAMDVPWMSAPTASRTTGTQTIHARFVSVGETRTWTALDGGRPDRWTRTQHEFDAHGAPARTTDHGDVARTGDERCTLTDFARNTVKWLTSYPSRVRQIALTCTEATRTGRILTEQDVVGDVRTSYDGEDWGVAPVQGEPTRIEELKSWANNTPQYLETKTMAYDDYGRITDMWDVADRRTGTAYTPSAGGPVTKVVVTNPALWTDTTEVDPMGNATAVIDVNKRTTTKKYDGLGRLTHVWLPGRSLSATPNYEHAYGINNTEASWVETKTLNPAGAQTTTIEFYDALLRVRQRQYTSATAGRIVSDTFYDSAGRAYLSWGPYHETTKPVERAVWLPSDGHDRIDIWNRTFFDGAGRATEQVQYSRLTETWRTSTRHTGDRTTVIPPRGGTATATVVDAAGNTVERRQYHNRDLTGGYDRTTYEYDRKGKQTAVRVKATETAETVWTFGYDLRGRQTSADDPDKGLTTTRFDDEGRVTTVTDAEQRSLTYAYSDLLGRRTGLFDGTEATPARQLAAWGYDEVLDTAGNSISRGVETSSTRYAGGATGAAYKKAVTALDSAGRPTKNTITIPSTEAGLAGTYEYQTSYKADGSTATTRMPAIGGTGGLGVETLTNGYQHTGLPTTLATTLGSSYVVSTDYTAFGEVGLMSLRNASGRVTQIGNYYEEKTRRLNRIWTTREVNPATVSDVYFGYDEAGNVTSAAESSATAGAERQCFRYDHLARLTEAWTPNATDCAADPTVANLTGPAPYWTSWRFDAAGNRDTQIEHRTSAGERTTKYTYPAPSADLPHALSSVAVTDSGGTKTSSYAYDDNGNTLSRPAATGTQSLEWNTEGKLIKSTDSTGVTTYLYDGAGNRLIRKDPGGSTLYLPGQELRVNTSGQRQSCTRYYQHAGRTVAMRTLTGVTWLSGDHQGTAKVAIEAASQAFSLRRQDPYGNARGATTGTAWPAAMDKGLVGGTLDNSGLTHLGARQYDPVIGRFVSVDPVVDFNDPVQMHGYGYANHSPVTLSDPTGLKPIGAYDEELPPNNTGGQLDRNKDGHKKNPWSSDAEERRATANNAERDRIRQLRKRQIMEGQFGIRARLEELVDVDKSMRSSGQRGNGLLRLLGEVVEDWTEDKMVEYLVDKALENIDEGRHEPGEEAKGNVAFNDVEFKIAFELAMRGSTVESRDEKLMTITNPNNRAFDAYVDDVRSEFKSVDVHDRDNYMDHIRSANKQHAVRVYFWTDEDDDAGLIQSAMAGYMGNADKRKYKPLREIQVMGAVDAPLQELSDDLDCTGFDWFESC</sequence>
<protein>
    <submittedName>
        <fullName evidence="5">RHS repeat-associated protein</fullName>
    </submittedName>
</protein>
<evidence type="ECO:0000313" key="6">
    <source>
        <dbReference type="Proteomes" id="UP000239415"/>
    </source>
</evidence>
<dbReference type="NCBIfam" id="TIGR01643">
    <property type="entry name" value="YD_repeat_2x"/>
    <property type="match status" value="1"/>
</dbReference>
<dbReference type="PANTHER" id="PTHR32305:SF17">
    <property type="entry name" value="TRNA NUCLEASE WAPA"/>
    <property type="match status" value="1"/>
</dbReference>